<organism evidence="3">
    <name type="scientific">uncultured Cytophagales bacterium</name>
    <dbReference type="NCBI Taxonomy" id="158755"/>
    <lineage>
        <taxon>Bacteria</taxon>
        <taxon>Pseudomonadati</taxon>
        <taxon>Bacteroidota</taxon>
        <taxon>Sphingobacteriia</taxon>
        <taxon>Sphingobacteriales</taxon>
        <taxon>environmental samples</taxon>
    </lineage>
</organism>
<evidence type="ECO:0000313" key="3">
    <source>
        <dbReference type="EMBL" id="CAA9308384.1"/>
    </source>
</evidence>
<feature type="compositionally biased region" description="Basic and acidic residues" evidence="1">
    <location>
        <begin position="148"/>
        <end position="164"/>
    </location>
</feature>
<accession>A0A6J4KLG0</accession>
<dbReference type="PANTHER" id="PTHR34354:SF1">
    <property type="entry name" value="NADPH-DEPENDENT 7-CYANO-7-DEAZAGUANINE REDUCTASE"/>
    <property type="match status" value="1"/>
</dbReference>
<proteinExistence type="predicted"/>
<keyword evidence="2" id="KW-1133">Transmembrane helix</keyword>
<name>A0A6J4KLG0_9SPHI</name>
<dbReference type="Pfam" id="PF14489">
    <property type="entry name" value="QueF"/>
    <property type="match status" value="1"/>
</dbReference>
<dbReference type="EMBL" id="CADCTQ010000495">
    <property type="protein sequence ID" value="CAA9308384.1"/>
    <property type="molecule type" value="Genomic_DNA"/>
</dbReference>
<keyword evidence="2" id="KW-0472">Membrane</keyword>
<dbReference type="GO" id="GO:0008616">
    <property type="term" value="P:tRNA queuosine(34) biosynthetic process"/>
    <property type="evidence" value="ECO:0007669"/>
    <property type="project" value="InterPro"/>
</dbReference>
<dbReference type="PANTHER" id="PTHR34354">
    <property type="entry name" value="NADPH-DEPENDENT 7-CYANO-7-DEAZAGUANINE REDUCTASE"/>
    <property type="match status" value="1"/>
</dbReference>
<dbReference type="Gene3D" id="3.30.1130.10">
    <property type="match status" value="1"/>
</dbReference>
<dbReference type="EC" id="1.7.1.13" evidence="3"/>
<sequence length="213" mass="24497">MNQVNEEKLQTQLEETYRQAVAHTGQALDYMAKFGIKPDGKLNLFLPPNTRQQEIHRLPYEHTTKQVVVYETETGEFSALCPFSGLPDFGVLRIEYVPNSWIVELKSLKYYILSWRNIGIAQEDVTSYIYEDLLKWTDEKGKKKRDGRKGDRRPEELNRKDRNGDARGAKGYAYSRRSLRLLCAPCGPILLFFSSVFSVPSAVQILPSVSFRV</sequence>
<dbReference type="AlphaFoldDB" id="A0A6J4KLG0"/>
<evidence type="ECO:0000256" key="1">
    <source>
        <dbReference type="SAM" id="MobiDB-lite"/>
    </source>
</evidence>
<dbReference type="GO" id="GO:0033739">
    <property type="term" value="F:preQ1 synthase activity"/>
    <property type="evidence" value="ECO:0007669"/>
    <property type="project" value="UniProtKB-EC"/>
</dbReference>
<dbReference type="InterPro" id="IPR029500">
    <property type="entry name" value="QueF"/>
</dbReference>
<dbReference type="InterPro" id="IPR050084">
    <property type="entry name" value="NADPH_dep_7-cyano-7-deazaG_red"/>
</dbReference>
<reference evidence="3" key="1">
    <citation type="submission" date="2020-02" db="EMBL/GenBank/DDBJ databases">
        <authorList>
            <person name="Meier V. D."/>
        </authorList>
    </citation>
    <scope>NUCLEOTIDE SEQUENCE</scope>
    <source>
        <strain evidence="3">AVDCRST_MAG56</strain>
    </source>
</reference>
<evidence type="ECO:0000256" key="2">
    <source>
        <dbReference type="SAM" id="Phobius"/>
    </source>
</evidence>
<feature type="region of interest" description="Disordered" evidence="1">
    <location>
        <begin position="141"/>
        <end position="164"/>
    </location>
</feature>
<dbReference type="InterPro" id="IPR043133">
    <property type="entry name" value="GTP-CH-I_C/QueF"/>
</dbReference>
<protein>
    <submittedName>
        <fullName evidence="3">NADPH dependent preQ0 reductase</fullName>
        <ecNumber evidence="3">1.7.1.13</ecNumber>
    </submittedName>
</protein>
<keyword evidence="3" id="KW-0560">Oxidoreductase</keyword>
<feature type="transmembrane region" description="Helical" evidence="2">
    <location>
        <begin position="179"/>
        <end position="203"/>
    </location>
</feature>
<gene>
    <name evidence="3" type="ORF">AVDCRST_MAG56-6013</name>
</gene>
<dbReference type="SUPFAM" id="SSF55620">
    <property type="entry name" value="Tetrahydrobiopterin biosynthesis enzymes-like"/>
    <property type="match status" value="1"/>
</dbReference>
<keyword evidence="2" id="KW-0812">Transmembrane</keyword>